<dbReference type="Pfam" id="PF13432">
    <property type="entry name" value="TPR_16"/>
    <property type="match status" value="2"/>
</dbReference>
<feature type="region of interest" description="Disordered" evidence="2">
    <location>
        <begin position="2483"/>
        <end position="2639"/>
    </location>
</feature>
<feature type="repeat" description="TPR" evidence="1">
    <location>
        <begin position="876"/>
        <end position="909"/>
    </location>
</feature>
<feature type="compositionally biased region" description="Low complexity" evidence="2">
    <location>
        <begin position="2076"/>
        <end position="2100"/>
    </location>
</feature>
<feature type="compositionally biased region" description="Basic and acidic residues" evidence="2">
    <location>
        <begin position="1"/>
        <end position="15"/>
    </location>
</feature>
<dbReference type="Pfam" id="PF12770">
    <property type="entry name" value="CHAT"/>
    <property type="match status" value="1"/>
</dbReference>
<dbReference type="Pfam" id="PF13424">
    <property type="entry name" value="TPR_12"/>
    <property type="match status" value="8"/>
</dbReference>
<dbReference type="InterPro" id="IPR011990">
    <property type="entry name" value="TPR-like_helical_dom_sf"/>
</dbReference>
<feature type="compositionally biased region" description="Polar residues" evidence="2">
    <location>
        <begin position="1597"/>
        <end position="1608"/>
    </location>
</feature>
<feature type="region of interest" description="Disordered" evidence="2">
    <location>
        <begin position="1"/>
        <end position="51"/>
    </location>
</feature>
<feature type="compositionally biased region" description="Polar residues" evidence="2">
    <location>
        <begin position="2570"/>
        <end position="2582"/>
    </location>
</feature>
<evidence type="ECO:0000256" key="1">
    <source>
        <dbReference type="PROSITE-ProRule" id="PRU00339"/>
    </source>
</evidence>
<dbReference type="RefSeq" id="XP_022086206.1">
    <property type="nucleotide sequence ID" value="XM_022230514.1"/>
</dbReference>
<keyword evidence="5" id="KW-1185">Reference proteome</keyword>
<evidence type="ECO:0000313" key="6">
    <source>
        <dbReference type="RefSeq" id="XP_022086206.1"/>
    </source>
</evidence>
<keyword evidence="1" id="KW-0802">TPR repeat</keyword>
<dbReference type="SUPFAM" id="SSF48452">
    <property type="entry name" value="TPR-like"/>
    <property type="match status" value="7"/>
</dbReference>
<accession>A0A8B7Y2Q4</accession>
<feature type="region of interest" description="Disordered" evidence="2">
    <location>
        <begin position="2212"/>
        <end position="2321"/>
    </location>
</feature>
<feature type="region of interest" description="Disordered" evidence="2">
    <location>
        <begin position="2142"/>
        <end position="2188"/>
    </location>
</feature>
<feature type="compositionally biased region" description="Basic and acidic residues" evidence="2">
    <location>
        <begin position="2583"/>
        <end position="2593"/>
    </location>
</feature>
<dbReference type="FunFam" id="1.25.40.10:FF:000040">
    <property type="entry name" value="Tetratricopeptide repeat domain 28"/>
    <property type="match status" value="1"/>
</dbReference>
<dbReference type="PANTHER" id="PTHR10098">
    <property type="entry name" value="RAPSYN-RELATED"/>
    <property type="match status" value="1"/>
</dbReference>
<evidence type="ECO:0000259" key="3">
    <source>
        <dbReference type="Pfam" id="PF12770"/>
    </source>
</evidence>
<dbReference type="InterPro" id="IPR058900">
    <property type="entry name" value="TTC28_C"/>
</dbReference>
<dbReference type="FunFam" id="1.25.40.10:FF:000096">
    <property type="entry name" value="Tetratricopeptide repeat domain 28"/>
    <property type="match status" value="1"/>
</dbReference>
<feature type="region of interest" description="Disordered" evidence="2">
    <location>
        <begin position="2345"/>
        <end position="2467"/>
    </location>
</feature>
<feature type="compositionally biased region" description="Low complexity" evidence="2">
    <location>
        <begin position="2397"/>
        <end position="2419"/>
    </location>
</feature>
<feature type="region of interest" description="Disordered" evidence="2">
    <location>
        <begin position="1588"/>
        <end position="1611"/>
    </location>
</feature>
<evidence type="ECO:0000259" key="4">
    <source>
        <dbReference type="Pfam" id="PF26117"/>
    </source>
</evidence>
<feature type="repeat" description="TPR" evidence="1">
    <location>
        <begin position="593"/>
        <end position="626"/>
    </location>
</feature>
<feature type="repeat" description="TPR" evidence="1">
    <location>
        <begin position="633"/>
        <end position="666"/>
    </location>
</feature>
<organism evidence="5 6">
    <name type="scientific">Acanthaster planci</name>
    <name type="common">Crown-of-thorns starfish</name>
    <dbReference type="NCBI Taxonomy" id="133434"/>
    <lineage>
        <taxon>Eukaryota</taxon>
        <taxon>Metazoa</taxon>
        <taxon>Echinodermata</taxon>
        <taxon>Eleutherozoa</taxon>
        <taxon>Asterozoa</taxon>
        <taxon>Asteroidea</taxon>
        <taxon>Valvatacea</taxon>
        <taxon>Valvatida</taxon>
        <taxon>Acanthasteridae</taxon>
        <taxon>Acanthaster</taxon>
    </lineage>
</organism>
<feature type="repeat" description="TPR" evidence="1">
    <location>
        <begin position="956"/>
        <end position="989"/>
    </location>
</feature>
<feature type="compositionally biased region" description="Polar residues" evidence="2">
    <location>
        <begin position="2387"/>
        <end position="2396"/>
    </location>
</feature>
<dbReference type="Pfam" id="PF26117">
    <property type="entry name" value="TTC28_C"/>
    <property type="match status" value="1"/>
</dbReference>
<dbReference type="PROSITE" id="PS50005">
    <property type="entry name" value="TPR"/>
    <property type="match status" value="9"/>
</dbReference>
<feature type="compositionally biased region" description="Low complexity" evidence="2">
    <location>
        <begin position="2507"/>
        <end position="2516"/>
    </location>
</feature>
<gene>
    <name evidence="6" type="primary">LOC110976866</name>
</gene>
<feature type="compositionally biased region" description="Polar residues" evidence="2">
    <location>
        <begin position="2355"/>
        <end position="2377"/>
    </location>
</feature>
<dbReference type="Gene3D" id="1.25.40.10">
    <property type="entry name" value="Tetratricopeptide repeat domain"/>
    <property type="match status" value="6"/>
</dbReference>
<feature type="repeat" description="TPR" evidence="1">
    <location>
        <begin position="393"/>
        <end position="426"/>
    </location>
</feature>
<dbReference type="PROSITE" id="PS50293">
    <property type="entry name" value="TPR_REGION"/>
    <property type="match status" value="1"/>
</dbReference>
<dbReference type="CTD" id="23331"/>
<feature type="repeat" description="TPR" evidence="1">
    <location>
        <begin position="1076"/>
        <end position="1109"/>
    </location>
</feature>
<feature type="region of interest" description="Disordered" evidence="2">
    <location>
        <begin position="2017"/>
        <end position="2041"/>
    </location>
</feature>
<reference evidence="6" key="1">
    <citation type="submission" date="2025-08" db="UniProtKB">
        <authorList>
            <consortium name="RefSeq"/>
        </authorList>
    </citation>
    <scope>IDENTIFICATION</scope>
</reference>
<proteinExistence type="predicted"/>
<feature type="domain" description="TTC28 C-terminal" evidence="4">
    <location>
        <begin position="1863"/>
        <end position="1963"/>
    </location>
</feature>
<feature type="region of interest" description="Disordered" evidence="2">
    <location>
        <begin position="2659"/>
        <end position="2695"/>
    </location>
</feature>
<feature type="compositionally biased region" description="Low complexity" evidence="2">
    <location>
        <begin position="2213"/>
        <end position="2228"/>
    </location>
</feature>
<dbReference type="OrthoDB" id="626167at2759"/>
<dbReference type="Pfam" id="PF13176">
    <property type="entry name" value="TPR_7"/>
    <property type="match status" value="1"/>
</dbReference>
<feature type="compositionally biased region" description="Low complexity" evidence="2">
    <location>
        <begin position="2178"/>
        <end position="2188"/>
    </location>
</feature>
<feature type="compositionally biased region" description="Polar residues" evidence="2">
    <location>
        <begin position="2302"/>
        <end position="2319"/>
    </location>
</feature>
<feature type="compositionally biased region" description="Polar residues" evidence="2">
    <location>
        <begin position="2442"/>
        <end position="2467"/>
    </location>
</feature>
<dbReference type="KEGG" id="aplc:110976866"/>
<feature type="compositionally biased region" description="Basic residues" evidence="2">
    <location>
        <begin position="2022"/>
        <end position="2032"/>
    </location>
</feature>
<feature type="repeat" description="TPR" evidence="1">
    <location>
        <begin position="996"/>
        <end position="1029"/>
    </location>
</feature>
<feature type="region of interest" description="Disordered" evidence="2">
    <location>
        <begin position="2070"/>
        <end position="2114"/>
    </location>
</feature>
<feature type="repeat" description="TPR" evidence="1">
    <location>
        <begin position="57"/>
        <end position="90"/>
    </location>
</feature>
<feature type="compositionally biased region" description="Polar residues" evidence="2">
    <location>
        <begin position="20"/>
        <end position="44"/>
    </location>
</feature>
<dbReference type="GeneID" id="110976866"/>
<sequence length="2708" mass="295358">MEKSVGKGKDKKPPVKDSYFSGQATRSKESTTLPVGSNPTSATTGDAMPLEDKRQLFQEKVRLSNEACQNSDFERAIRLYTEALVLDPANHILYSNRSAAHMKLKQYEKALHDAAKARELNPKWSKAYYRQGTALQCLGRHADALAAFSSGLAQDPKSLQLLAGLAEAALKSPLKDTFEPTYRQLQSMKLDKSPFVIISVIGQELLAAGYHASSLVVLESALKIGTCSLKLRGSVFSALSSAHWGLANTDKAVAYMQQDLAVAKSLGDQVGECRAHGNLGAAFFSKGNYKEALTHHRFQLVLAMKQKDRNTAASALSSLGHVYSAIGDYPNALASHKQCVLLAKQLNDKHFEAREVGNVGAVYLALGEFDNALDCHKEHLEIAKQLDNGNEEARAYSNLGSAYHYKSDYEKAAEFHDKVLAIAKNSQDRTVEARAYAGLGHAARCSGDLEKAKYCHEQQLNIALSTKDKAMEGRACSNLGIIHQSQGQFETALKLHKAHLMIVTELTDRTGQGRAYGNMGNAYSALGQPEQAVKYHKQELVISREVNDRASEACTHGNLAVAYQALGMHEKAQEHYLSHSKIAGELKDKVSEARALSNLGNYHSSRGEFRQALPYYEQYLKLTKGLNDPLGQGKAYHNLGYAHYSLGNYKEAVHYYEKDLVLARDQKDKVNLGRAYCNLGLAYRTLGNFKRASECQKCFLTIAHHMKNAGGKFRALGNLGDICMAQKDTDGAIKFYEQQLQLAKQVSNKTLEACAYGALGSAFRKIKIYDKALAYHTQELQLCEEMNDLKGECKAHSHLGAVHTSLGKYLDAFKCYEEQLKRANELRDSALQAQAFGNLGISKMNMNLFEDALGYFEEQLATLEQLVGNSVLNDRGRAFGNLAECYEALGDYDEAVRNYDQYLAIAQKVKNVKEQDRAYRGLGNVHRAMGNLQQALFCFEKRLVVAHETEDESTQASAYGELGCLHSIMGNFEQAISCLDNQLKLAQEMRDKSGQADAACGLGGVYQQMGEYEKALEFHQMDLNIAEETENLSCQGRAFGNLGVTHESLGNYQKAIMYQEQHLSIAAQVNDRVAKALAYSSLGRVHHALGNFSQAVAYLTQGLQIADQLGRKEDEAKIRHRLGLAQWSNGNLDEAQRQLYRAADLFESIWRETQVGSEYKISLLESQSASYQSLQKVLVAMDRQDEALAVAERSRTRAFVDLLLGRQSGDGSDSVDVMDTVLMTVDEILELVSMQNANVLYYSIASGHLYSWLITPSDGILKFNDCNLNQLDRSLEEDDASTCSESTLTNSTLNVTTSAHLDQCIMHAREALGVDAQHSSYRSNGDITSETESEADELLQQHLEELNAKLIGGGSDSNGQHQRLTSRNHAINSSTRSVASMMSQLSLNGSIMNNSSLVNAVTNKSIKQKQLKSWSGRPPLRVLYDLLIAPMEDVLRQPNGPNTPATDLVLVLEGDLYLVPFPVLKGALMTECLQDRFNLRVVPSLRTLNTNRYWEQRTTSHSGMVPAVIVANPEMPLSITERWGWGNLPNAEQEAHLISDIMGVTPLTGPSATKEALRKSIANAECLHFATSVSWKLSALILSPGHIPQKKGPPSPVRQSSLSPTNGENGALEHVDLTDSEESDLDSNPDTPALSEFLLTAADILDLQLTAKLVILSCYASETRSGRVTADGIVSLARAFLAAGAQSVLVPLWYVPEPANKIFMKGLYESLLLGTKASVAVGNAMHTVQGFKQFAHPSNWSGFMLLGCDVRLSNKSAMFGNAIGDLLTTPTKCREALRVLLHLIEKSLQRIHRGPKNPIYTTQQSILKKVGPVRGWQELLKAVGFRFEEQPAKGIPPSVFFPLADPGERLLQASASLQALLGLSQNTLIALSKLLSFCDAAQEIIIMLQQVVAKYTRDREGAIQVPVNVKLWRTPGCHELLASLGFDLIDVGKEEVQLITSKQVSRRMLHYTLQALLAVFDPASAPKSLPLESFSSMESLCSSQSGASGMSLSAVSASSLVSCHSLKSNVDLSQPVEVSLGKSHKRGKRRNNRQFGVTSTPISAEMTRSGFAYSGENSYASLVANGISPVSRNTQGASPAPSSESSESTPPVTSPTTVGPTQGGVRNQTPSRQEIPEASLFSADGDLTMAPEVLALLNSLNNDPDDTMVNQDGIVNIPNRESPLLSSSSSRTKKSSSSRESLLGSQDSLSMGMVNPAFVDDTVEFITRSIPMSSSSSTDVRYSRGSSSVMSTNTEHKPRRDSNQSRSRSVSPGDVFLPDTASPKCSLYAGSPRQSPARLEPGVTSPPRGGSPSAKLLRRTSRSSPAPSHSDQGSESRGTPSPHEAIAMKVLHDTMKHMTAVESMQRFSRMKQGKPQPSNQMTETMVSTQTESSNEQGTRGPWKVVDSKTSPVSGLFTSSTSETPSGGSQQGSQQNPGQGFANRRQPSPTGRKQPPALHPKQGTLTNSTSRSNPHLSQITPPPEGSSNRLEAINAQRIQSLRTEVAQEESFDASRQMLGSHCEPRARTSSSSSTTSTLPHTRPIQYVPPADVGKPQVISTPNQLYSNSNHVKSYPVTNSVPPDVKQKPHSKNSQFTNPSNSTRTPRDAGSHDRTPATQPPSYHLNRPESSQSTTSSMYSSTSSIPSVIHVQTGNSPDHEGTVYPQKTVNHVNHSNHVTQQGFHPGEHPASKVQMSQTNGGVAGKVPRGRVPSNEGTLPVTKKVYYSSPC</sequence>
<dbReference type="FunFam" id="1.25.40.10:FF:001590">
    <property type="entry name" value="Rapsynoid, putative"/>
    <property type="match status" value="1"/>
</dbReference>
<evidence type="ECO:0000313" key="5">
    <source>
        <dbReference type="Proteomes" id="UP000694845"/>
    </source>
</evidence>
<evidence type="ECO:0000256" key="2">
    <source>
        <dbReference type="SAM" id="MobiDB-lite"/>
    </source>
</evidence>
<protein>
    <submittedName>
        <fullName evidence="6">Tetratricopeptide repeat protein 28-like isoform X1</fullName>
    </submittedName>
</protein>
<feature type="repeat" description="TPR" evidence="1">
    <location>
        <begin position="125"/>
        <end position="158"/>
    </location>
</feature>
<dbReference type="PANTHER" id="PTHR10098:SF108">
    <property type="entry name" value="TETRATRICOPEPTIDE REPEAT PROTEIN 28"/>
    <property type="match status" value="1"/>
</dbReference>
<feature type="compositionally biased region" description="Basic and acidic residues" evidence="2">
    <location>
        <begin position="2234"/>
        <end position="2243"/>
    </location>
</feature>
<feature type="compositionally biased region" description="Low complexity" evidence="2">
    <location>
        <begin position="2608"/>
        <end position="2625"/>
    </location>
</feature>
<dbReference type="InterPro" id="IPR019734">
    <property type="entry name" value="TPR_rpt"/>
</dbReference>
<dbReference type="Proteomes" id="UP000694845">
    <property type="component" value="Unplaced"/>
</dbReference>
<dbReference type="SMART" id="SM00028">
    <property type="entry name" value="TPR"/>
    <property type="match status" value="25"/>
</dbReference>
<feature type="compositionally biased region" description="Polar residues" evidence="2">
    <location>
        <begin position="2536"/>
        <end position="2559"/>
    </location>
</feature>
<dbReference type="InterPro" id="IPR024983">
    <property type="entry name" value="CHAT_dom"/>
</dbReference>
<feature type="domain" description="CHAT" evidence="3">
    <location>
        <begin position="1418"/>
        <end position="1747"/>
    </location>
</feature>
<name>A0A8B7Y2Q4_ACAPL</name>